<comment type="caution">
    <text evidence="1">The sequence shown here is derived from an EMBL/GenBank/DDBJ whole genome shotgun (WGS) entry which is preliminary data.</text>
</comment>
<organism evidence="1 2">
    <name type="scientific">Dreissena polymorpha</name>
    <name type="common">Zebra mussel</name>
    <name type="synonym">Mytilus polymorpha</name>
    <dbReference type="NCBI Taxonomy" id="45954"/>
    <lineage>
        <taxon>Eukaryota</taxon>
        <taxon>Metazoa</taxon>
        <taxon>Spiralia</taxon>
        <taxon>Lophotrochozoa</taxon>
        <taxon>Mollusca</taxon>
        <taxon>Bivalvia</taxon>
        <taxon>Autobranchia</taxon>
        <taxon>Heteroconchia</taxon>
        <taxon>Euheterodonta</taxon>
        <taxon>Imparidentia</taxon>
        <taxon>Neoheterodontei</taxon>
        <taxon>Myida</taxon>
        <taxon>Dreissenoidea</taxon>
        <taxon>Dreissenidae</taxon>
        <taxon>Dreissena</taxon>
    </lineage>
</organism>
<protein>
    <submittedName>
        <fullName evidence="1">Uncharacterized protein</fullName>
    </submittedName>
</protein>
<reference evidence="1" key="2">
    <citation type="submission" date="2020-11" db="EMBL/GenBank/DDBJ databases">
        <authorList>
            <person name="McCartney M.A."/>
            <person name="Auch B."/>
            <person name="Kono T."/>
            <person name="Mallez S."/>
            <person name="Becker A."/>
            <person name="Gohl D.M."/>
            <person name="Silverstein K.A.T."/>
            <person name="Koren S."/>
            <person name="Bechman K.B."/>
            <person name="Herman A."/>
            <person name="Abrahante J.E."/>
            <person name="Garbe J."/>
        </authorList>
    </citation>
    <scope>NUCLEOTIDE SEQUENCE</scope>
    <source>
        <strain evidence="1">Duluth1</strain>
        <tissue evidence="1">Whole animal</tissue>
    </source>
</reference>
<gene>
    <name evidence="1" type="ORF">DPMN_125536</name>
</gene>
<dbReference type="Proteomes" id="UP000828390">
    <property type="component" value="Unassembled WGS sequence"/>
</dbReference>
<sequence>MNLYHIALKFLHFCFTGELIGIEYLYNQTAKPLGAKNPVSELEPDDSLLDEGFEDSAAMDDNDPTIHIVDSFLPALCRERAQQIMQQNRPSQSGIEGEQ</sequence>
<proteinExistence type="predicted"/>
<dbReference type="EMBL" id="JAIWYP010000005">
    <property type="protein sequence ID" value="KAH3823719.1"/>
    <property type="molecule type" value="Genomic_DNA"/>
</dbReference>
<dbReference type="AlphaFoldDB" id="A0A9D4GUL7"/>
<evidence type="ECO:0000313" key="2">
    <source>
        <dbReference type="Proteomes" id="UP000828390"/>
    </source>
</evidence>
<reference evidence="1" key="1">
    <citation type="journal article" date="2019" name="bioRxiv">
        <title>The Genome of the Zebra Mussel, Dreissena polymorpha: A Resource for Invasive Species Research.</title>
        <authorList>
            <person name="McCartney M.A."/>
            <person name="Auch B."/>
            <person name="Kono T."/>
            <person name="Mallez S."/>
            <person name="Zhang Y."/>
            <person name="Obille A."/>
            <person name="Becker A."/>
            <person name="Abrahante J.E."/>
            <person name="Garbe J."/>
            <person name="Badalamenti J.P."/>
            <person name="Herman A."/>
            <person name="Mangelson H."/>
            <person name="Liachko I."/>
            <person name="Sullivan S."/>
            <person name="Sone E.D."/>
            <person name="Koren S."/>
            <person name="Silverstein K.A.T."/>
            <person name="Beckman K.B."/>
            <person name="Gohl D.M."/>
        </authorList>
    </citation>
    <scope>NUCLEOTIDE SEQUENCE</scope>
    <source>
        <strain evidence="1">Duluth1</strain>
        <tissue evidence="1">Whole animal</tissue>
    </source>
</reference>
<evidence type="ECO:0000313" key="1">
    <source>
        <dbReference type="EMBL" id="KAH3823719.1"/>
    </source>
</evidence>
<name>A0A9D4GUL7_DREPO</name>
<accession>A0A9D4GUL7</accession>
<keyword evidence="2" id="KW-1185">Reference proteome</keyword>